<dbReference type="OrthoDB" id="287423at2"/>
<organism evidence="2 3">
    <name type="scientific">Allorhodopirellula heiligendammensis</name>
    <dbReference type="NCBI Taxonomy" id="2714739"/>
    <lineage>
        <taxon>Bacteria</taxon>
        <taxon>Pseudomonadati</taxon>
        <taxon>Planctomycetota</taxon>
        <taxon>Planctomycetia</taxon>
        <taxon>Pirellulales</taxon>
        <taxon>Pirellulaceae</taxon>
        <taxon>Allorhodopirellula</taxon>
    </lineage>
</organism>
<dbReference type="EMBL" id="SJPU01000001">
    <property type="protein sequence ID" value="TWU17883.1"/>
    <property type="molecule type" value="Genomic_DNA"/>
</dbReference>
<proteinExistence type="predicted"/>
<dbReference type="Proteomes" id="UP000319908">
    <property type="component" value="Unassembled WGS sequence"/>
</dbReference>
<accession>A0A5C6C026</accession>
<dbReference type="AlphaFoldDB" id="A0A5C6C026"/>
<name>A0A5C6C026_9BACT</name>
<keyword evidence="1" id="KW-0812">Transmembrane</keyword>
<evidence type="ECO:0000313" key="2">
    <source>
        <dbReference type="EMBL" id="TWU17883.1"/>
    </source>
</evidence>
<sequence>MNDEMQPEEKSTQPAEFSVKGLLACVVLFAIAFAGVRFAQKVLDVPNDAYAMSAAGDVLIDYISANQSTWPDSWETLSEFHNSSGAKSTMVGRFAEMRSRIHIDFTFDPKSVMSTVSPNEIVPPFRVVMLKDGGDTHWSGMEPNQRIFDYLKQLKATSEVAANSSGPDS</sequence>
<reference evidence="2 3" key="1">
    <citation type="journal article" date="2020" name="Antonie Van Leeuwenhoek">
        <title>Rhodopirellula heiligendammensis sp. nov., Rhodopirellula pilleata sp. nov., and Rhodopirellula solitaria sp. nov. isolated from natural or artificial marine surfaces in Northern Germany and California, USA, and emended description of the genus Rhodopirellula.</title>
        <authorList>
            <person name="Kallscheuer N."/>
            <person name="Wiegand S."/>
            <person name="Jogler M."/>
            <person name="Boedeker C."/>
            <person name="Peeters S.H."/>
            <person name="Rast P."/>
            <person name="Heuer A."/>
            <person name="Jetten M.S.M."/>
            <person name="Rohde M."/>
            <person name="Jogler C."/>
        </authorList>
    </citation>
    <scope>NUCLEOTIDE SEQUENCE [LARGE SCALE GENOMIC DNA]</scope>
    <source>
        <strain evidence="2 3">Poly21</strain>
    </source>
</reference>
<gene>
    <name evidence="2" type="ORF">Poly21_00340</name>
</gene>
<keyword evidence="1" id="KW-1133">Transmembrane helix</keyword>
<evidence type="ECO:0000313" key="3">
    <source>
        <dbReference type="Proteomes" id="UP000319908"/>
    </source>
</evidence>
<comment type="caution">
    <text evidence="2">The sequence shown here is derived from an EMBL/GenBank/DDBJ whole genome shotgun (WGS) entry which is preliminary data.</text>
</comment>
<dbReference type="RefSeq" id="WP_146404800.1">
    <property type="nucleotide sequence ID" value="NZ_SJPU01000001.1"/>
</dbReference>
<keyword evidence="1" id="KW-0472">Membrane</keyword>
<feature type="transmembrane region" description="Helical" evidence="1">
    <location>
        <begin position="21"/>
        <end position="39"/>
    </location>
</feature>
<protein>
    <submittedName>
        <fullName evidence="2">Uncharacterized protein</fullName>
    </submittedName>
</protein>
<keyword evidence="3" id="KW-1185">Reference proteome</keyword>
<evidence type="ECO:0000256" key="1">
    <source>
        <dbReference type="SAM" id="Phobius"/>
    </source>
</evidence>